<gene>
    <name evidence="2" type="ORF">JCM19239_1584</name>
</gene>
<sequence length="113" mass="12341">MKKLTLIAVLALAGCATAQPNYFNGKHYMTGDSDCRYAQQTANPEVIMCLNEDMERTGTRQAMSDIQVQAWYSKQGQSSSVSSSVQCKQIGVISSEIKTFSGGVCPIGWMKAY</sequence>
<evidence type="ECO:0000313" key="3">
    <source>
        <dbReference type="Proteomes" id="UP000029223"/>
    </source>
</evidence>
<evidence type="ECO:0008006" key="4">
    <source>
        <dbReference type="Google" id="ProtNLM"/>
    </source>
</evidence>
<dbReference type="PROSITE" id="PS51257">
    <property type="entry name" value="PROKAR_LIPOPROTEIN"/>
    <property type="match status" value="1"/>
</dbReference>
<protein>
    <recommendedName>
        <fullName evidence="4">Lipoprotein</fullName>
    </recommendedName>
</protein>
<reference evidence="3" key="1">
    <citation type="submission" date="2014-09" db="EMBL/GenBank/DDBJ databases">
        <title>Vibrio variabilis JCM 19239. (C206) whole genome shotgun sequence.</title>
        <authorList>
            <person name="Sawabe T."/>
            <person name="Meirelles P."/>
            <person name="Nakanishi M."/>
            <person name="Sayaka M."/>
            <person name="Hattori M."/>
            <person name="Ohkuma M."/>
        </authorList>
    </citation>
    <scope>NUCLEOTIDE SEQUENCE [LARGE SCALE GENOMIC DNA]</scope>
    <source>
        <strain evidence="3">JCM 19239</strain>
    </source>
</reference>
<comment type="caution">
    <text evidence="2">The sequence shown here is derived from an EMBL/GenBank/DDBJ whole genome shotgun (WGS) entry which is preliminary data.</text>
</comment>
<keyword evidence="3" id="KW-1185">Reference proteome</keyword>
<reference evidence="3" key="2">
    <citation type="submission" date="2014-09" db="EMBL/GenBank/DDBJ databases">
        <authorList>
            <consortium name="NBRP consortium"/>
            <person name="Sawabe T."/>
            <person name="Meirelles P."/>
            <person name="Nakanishi M."/>
            <person name="Sayaka M."/>
            <person name="Hattori M."/>
            <person name="Ohkuma M."/>
        </authorList>
    </citation>
    <scope>NUCLEOTIDE SEQUENCE [LARGE SCALE GENOMIC DNA]</scope>
    <source>
        <strain evidence="3">JCM 19239</strain>
    </source>
</reference>
<dbReference type="EMBL" id="BBMS01000044">
    <property type="protein sequence ID" value="GAL28508.1"/>
    <property type="molecule type" value="Genomic_DNA"/>
</dbReference>
<dbReference type="Proteomes" id="UP000029223">
    <property type="component" value="Unassembled WGS sequence"/>
</dbReference>
<name>A0ABQ0JIB2_9VIBR</name>
<accession>A0ABQ0JIB2</accession>
<keyword evidence="1" id="KW-0732">Signal</keyword>
<evidence type="ECO:0000256" key="1">
    <source>
        <dbReference type="SAM" id="SignalP"/>
    </source>
</evidence>
<organism evidence="2 3">
    <name type="scientific">Vibrio variabilis</name>
    <dbReference type="NCBI Taxonomy" id="990271"/>
    <lineage>
        <taxon>Bacteria</taxon>
        <taxon>Pseudomonadati</taxon>
        <taxon>Pseudomonadota</taxon>
        <taxon>Gammaproteobacteria</taxon>
        <taxon>Vibrionales</taxon>
        <taxon>Vibrionaceae</taxon>
        <taxon>Vibrio</taxon>
    </lineage>
</organism>
<feature type="signal peptide" evidence="1">
    <location>
        <begin position="1"/>
        <end position="18"/>
    </location>
</feature>
<evidence type="ECO:0000313" key="2">
    <source>
        <dbReference type="EMBL" id="GAL28508.1"/>
    </source>
</evidence>
<proteinExistence type="predicted"/>
<feature type="chain" id="PRO_5047204136" description="Lipoprotein" evidence="1">
    <location>
        <begin position="19"/>
        <end position="113"/>
    </location>
</feature>